<protein>
    <recommendedName>
        <fullName evidence="3">C-type lectin domain-containing protein</fullName>
    </recommendedName>
</protein>
<dbReference type="Ensembl" id="ENSCPGT00000019120.1">
    <property type="protein sequence ID" value="ENSCPGP00000017475.1"/>
    <property type="gene ID" value="ENSCPGG00000012274.1"/>
</dbReference>
<name>A0A8C3K4N6_9CHAR</name>
<dbReference type="InterPro" id="IPR016187">
    <property type="entry name" value="CTDL_fold"/>
</dbReference>
<dbReference type="SUPFAM" id="SSF56436">
    <property type="entry name" value="C-type lectin-like"/>
    <property type="match status" value="1"/>
</dbReference>
<dbReference type="Gene3D" id="3.10.100.10">
    <property type="entry name" value="Mannose-Binding Protein A, subunit A"/>
    <property type="match status" value="1"/>
</dbReference>
<accession>A0A8C3K4N6</accession>
<sequence length="90" mass="10076">MFCLFPVKKCPSCPSCPSPVLPSCWEKGIGFGEKCFYFVEEEADWNGSESSCLALGAHLATIDTWEELVNEKSPRIWGVHGFRDGDLEFI</sequence>
<dbReference type="PANTHER" id="PTHR45710">
    <property type="entry name" value="C-TYPE LECTIN DOMAIN-CONTAINING PROTEIN 180"/>
    <property type="match status" value="1"/>
</dbReference>
<dbReference type="AlphaFoldDB" id="A0A8C3K4N6"/>
<evidence type="ECO:0000313" key="1">
    <source>
        <dbReference type="Ensembl" id="ENSCPGP00000017475.1"/>
    </source>
</evidence>
<reference evidence="1" key="2">
    <citation type="submission" date="2025-09" db="UniProtKB">
        <authorList>
            <consortium name="Ensembl"/>
        </authorList>
    </citation>
    <scope>IDENTIFICATION</scope>
</reference>
<keyword evidence="2" id="KW-1185">Reference proteome</keyword>
<dbReference type="InterPro" id="IPR016186">
    <property type="entry name" value="C-type_lectin-like/link_sf"/>
</dbReference>
<evidence type="ECO:0000313" key="2">
    <source>
        <dbReference type="Proteomes" id="UP000694419"/>
    </source>
</evidence>
<proteinExistence type="predicted"/>
<organism evidence="1 2">
    <name type="scientific">Calidris pygmaea</name>
    <name type="common">Spoon-billed sandpiper</name>
    <dbReference type="NCBI Taxonomy" id="425635"/>
    <lineage>
        <taxon>Eukaryota</taxon>
        <taxon>Metazoa</taxon>
        <taxon>Chordata</taxon>
        <taxon>Craniata</taxon>
        <taxon>Vertebrata</taxon>
        <taxon>Euteleostomi</taxon>
        <taxon>Archelosauria</taxon>
        <taxon>Archosauria</taxon>
        <taxon>Dinosauria</taxon>
        <taxon>Saurischia</taxon>
        <taxon>Theropoda</taxon>
        <taxon>Coelurosauria</taxon>
        <taxon>Aves</taxon>
        <taxon>Neognathae</taxon>
        <taxon>Neoaves</taxon>
        <taxon>Charadriiformes</taxon>
        <taxon>Scolopacidae</taxon>
        <taxon>Calidris</taxon>
    </lineage>
</organism>
<reference evidence="1" key="1">
    <citation type="submission" date="2025-08" db="UniProtKB">
        <authorList>
            <consortium name="Ensembl"/>
        </authorList>
    </citation>
    <scope>IDENTIFICATION</scope>
</reference>
<evidence type="ECO:0008006" key="3">
    <source>
        <dbReference type="Google" id="ProtNLM"/>
    </source>
</evidence>
<dbReference type="Proteomes" id="UP000694419">
    <property type="component" value="Unplaced"/>
</dbReference>
<dbReference type="InterPro" id="IPR050828">
    <property type="entry name" value="C-type_lectin/matrix_domain"/>
</dbReference>
<dbReference type="PANTHER" id="PTHR45710:SF35">
    <property type="entry name" value="C-TYPE LECTIN DOMAIN FAMILY 2 MEMBER D"/>
    <property type="match status" value="1"/>
</dbReference>